<feature type="compositionally biased region" description="Basic and acidic residues" evidence="1">
    <location>
        <begin position="89"/>
        <end position="98"/>
    </location>
</feature>
<gene>
    <name evidence="2" type="ORF">PG993_005443</name>
</gene>
<protein>
    <submittedName>
        <fullName evidence="2">Uncharacterized protein</fullName>
    </submittedName>
</protein>
<dbReference type="Proteomes" id="UP001444661">
    <property type="component" value="Unassembled WGS sequence"/>
</dbReference>
<evidence type="ECO:0000256" key="1">
    <source>
        <dbReference type="SAM" id="MobiDB-lite"/>
    </source>
</evidence>
<keyword evidence="3" id="KW-1185">Reference proteome</keyword>
<name>A0ABR1TFM6_9PEZI</name>
<feature type="compositionally biased region" description="Low complexity" evidence="1">
    <location>
        <begin position="61"/>
        <end position="81"/>
    </location>
</feature>
<dbReference type="PANTHER" id="PTHR38111:SF6">
    <property type="entry name" value="FINGER DOMAIN PROTEIN, PUTATIVE (AFU_ORTHOLOGUE AFUA_8G01940)-RELATED"/>
    <property type="match status" value="1"/>
</dbReference>
<sequence>MASSGGGGNFEFIVTDQNNRGIDDKARDKIRKKAMKATAAARKGSASWGKQNLRQVPIFVQPPTTASTSAGSATATPQQQQEQSHNAHVKSEPGDNRLVELPTSTKAASSFSPSSSAHPSKNGNSNALLRRPRQNRPPRAMPPMGLETVTAKTGLNILDLSALTMVQVGQTASAILELQSNELSGLVSRRRRSYLSFVPIKYGHSPYMDDAVRCLAMRARRVLVPSARPPEAQEMLQYGRALQSLQDAVNGPNWHNADVLCTVELLCLYELLEAQRSHAWERHIAGAARLIQMRGPMRFLSAYDMSLLFSLMGPLVFESCRLNQACFLDEEPWQRLLKYVVSPDEILSARSHIAIFSWCIFIQFPRLLRDVTNLIYGDTQNDQTVLYERVLAFRAELHKWRKEFDAIVAATGNIRNPAMFDTDVRSELLGANLELLSSANRLLTCLSGENIEDYERQAVTCAREQRQLSVDTMRVNPWAGFYLRQITNFGEATLSTTKLWLNNPNRPGSLVDRGKFRIWRDLLFQNARRVLTPDSGGELV</sequence>
<proteinExistence type="predicted"/>
<accession>A0ABR1TFM6</accession>
<dbReference type="PANTHER" id="PTHR38111">
    <property type="entry name" value="ZN(2)-C6 FUNGAL-TYPE DOMAIN-CONTAINING PROTEIN-RELATED"/>
    <property type="match status" value="1"/>
</dbReference>
<feature type="compositionally biased region" description="Low complexity" evidence="1">
    <location>
        <begin position="102"/>
        <end position="129"/>
    </location>
</feature>
<evidence type="ECO:0000313" key="3">
    <source>
        <dbReference type="Proteomes" id="UP001444661"/>
    </source>
</evidence>
<dbReference type="EMBL" id="JAQQWK010000003">
    <property type="protein sequence ID" value="KAK8045419.1"/>
    <property type="molecule type" value="Genomic_DNA"/>
</dbReference>
<feature type="region of interest" description="Disordered" evidence="1">
    <location>
        <begin position="1"/>
        <end position="144"/>
    </location>
</feature>
<organism evidence="2 3">
    <name type="scientific">Apiospora rasikravindrae</name>
    <dbReference type="NCBI Taxonomy" id="990691"/>
    <lineage>
        <taxon>Eukaryota</taxon>
        <taxon>Fungi</taxon>
        <taxon>Dikarya</taxon>
        <taxon>Ascomycota</taxon>
        <taxon>Pezizomycotina</taxon>
        <taxon>Sordariomycetes</taxon>
        <taxon>Xylariomycetidae</taxon>
        <taxon>Amphisphaeriales</taxon>
        <taxon>Apiosporaceae</taxon>
        <taxon>Apiospora</taxon>
    </lineage>
</organism>
<dbReference type="InterPro" id="IPR053178">
    <property type="entry name" value="Osmoadaptation_assoc"/>
</dbReference>
<reference evidence="2 3" key="1">
    <citation type="submission" date="2023-01" db="EMBL/GenBank/DDBJ databases">
        <title>Analysis of 21 Apiospora genomes using comparative genomics revels a genus with tremendous synthesis potential of carbohydrate active enzymes and secondary metabolites.</title>
        <authorList>
            <person name="Sorensen T."/>
        </authorList>
    </citation>
    <scope>NUCLEOTIDE SEQUENCE [LARGE SCALE GENOMIC DNA]</scope>
    <source>
        <strain evidence="2 3">CBS 33761</strain>
    </source>
</reference>
<comment type="caution">
    <text evidence="2">The sequence shown here is derived from an EMBL/GenBank/DDBJ whole genome shotgun (WGS) entry which is preliminary data.</text>
</comment>
<evidence type="ECO:0000313" key="2">
    <source>
        <dbReference type="EMBL" id="KAK8045419.1"/>
    </source>
</evidence>